<organism evidence="4 5">
    <name type="scientific">Nocardioides mangrovicus</name>
    <dbReference type="NCBI Taxonomy" id="2478913"/>
    <lineage>
        <taxon>Bacteria</taxon>
        <taxon>Bacillati</taxon>
        <taxon>Actinomycetota</taxon>
        <taxon>Actinomycetes</taxon>
        <taxon>Propionibacteriales</taxon>
        <taxon>Nocardioidaceae</taxon>
        <taxon>Nocardioides</taxon>
    </lineage>
</organism>
<feature type="binding site" evidence="3">
    <location>
        <position position="27"/>
    </location>
    <ligand>
        <name>Mg(2+)</name>
        <dbReference type="ChEBI" id="CHEBI:18420"/>
        <label>1</label>
    </ligand>
</feature>
<comment type="similarity">
    <text evidence="1">Belongs to the ADP-ribosylglycohydrolase family.</text>
</comment>
<comment type="cofactor">
    <cofactor evidence="3">
        <name>Mg(2+)</name>
        <dbReference type="ChEBI" id="CHEBI:18420"/>
    </cofactor>
    <text evidence="3">Binds 2 magnesium ions per subunit.</text>
</comment>
<keyword evidence="3" id="KW-0460">Magnesium</keyword>
<sequence length="292" mass="30197">MIDRVRGTVLGVAAGDALGAGGAGEWTDDTAQTAALLRVVVTGADLRTPAALDAVASGFAEWYAGDPSDAGRQTHAILGALSPHPTAAEMTAAARAYLERTGRAGGNGSLMRTAPVALAHRGDPTVIVAAAVAVSELTHADPRAGEACALWSLAIDHALTHASMPDLRDLLVHLPGAARDFWRERVDEAERFDSSRLRPNGYVVTALQAAWSAVCRTPADSSDPLARGIEAAIAIGDDTDTIAAIAGALLGARWGASAVPTAWRRSLHGWPDLTGDELADLAERSLRAGRPA</sequence>
<feature type="binding site" evidence="3">
    <location>
        <position position="29"/>
    </location>
    <ligand>
        <name>Mg(2+)</name>
        <dbReference type="ChEBI" id="CHEBI:18420"/>
        <label>1</label>
    </ligand>
</feature>
<dbReference type="InterPro" id="IPR036705">
    <property type="entry name" value="Ribosyl_crysJ1_sf"/>
</dbReference>
<name>A0A3L8P8Y4_9ACTN</name>
<proteinExistence type="inferred from homology"/>
<dbReference type="Proteomes" id="UP000281708">
    <property type="component" value="Unassembled WGS sequence"/>
</dbReference>
<dbReference type="GO" id="GO:0046872">
    <property type="term" value="F:metal ion binding"/>
    <property type="evidence" value="ECO:0007669"/>
    <property type="project" value="UniProtKB-KW"/>
</dbReference>
<protein>
    <submittedName>
        <fullName evidence="4">ADP-ribosylglycohydrolase family protein</fullName>
    </submittedName>
</protein>
<evidence type="ECO:0000256" key="3">
    <source>
        <dbReference type="PIRSR" id="PIRSR605502-1"/>
    </source>
</evidence>
<dbReference type="GO" id="GO:0016787">
    <property type="term" value="F:hydrolase activity"/>
    <property type="evidence" value="ECO:0007669"/>
    <property type="project" value="UniProtKB-KW"/>
</dbReference>
<dbReference type="EMBL" id="RDBE01000001">
    <property type="protein sequence ID" value="RLV51279.1"/>
    <property type="molecule type" value="Genomic_DNA"/>
</dbReference>
<reference evidence="4 5" key="1">
    <citation type="submission" date="2018-10" db="EMBL/GenBank/DDBJ databases">
        <title>Marmoricola sp. 4Q3S-7 whole genome shotgun sequence.</title>
        <authorList>
            <person name="Li F."/>
        </authorList>
    </citation>
    <scope>NUCLEOTIDE SEQUENCE [LARGE SCALE GENOMIC DNA]</scope>
    <source>
        <strain evidence="4 5">4Q3S-7</strain>
    </source>
</reference>
<gene>
    <name evidence="4" type="ORF">D9V37_03255</name>
</gene>
<dbReference type="Pfam" id="PF03747">
    <property type="entry name" value="ADP_ribosyl_GH"/>
    <property type="match status" value="1"/>
</dbReference>
<keyword evidence="3" id="KW-0479">Metal-binding</keyword>
<dbReference type="PANTHER" id="PTHR16222">
    <property type="entry name" value="ADP-RIBOSYLGLYCOHYDROLASE"/>
    <property type="match status" value="1"/>
</dbReference>
<evidence type="ECO:0000313" key="5">
    <source>
        <dbReference type="Proteomes" id="UP000281708"/>
    </source>
</evidence>
<feature type="binding site" evidence="3">
    <location>
        <position position="240"/>
    </location>
    <ligand>
        <name>Mg(2+)</name>
        <dbReference type="ChEBI" id="CHEBI:18420"/>
        <label>1</label>
    </ligand>
</feature>
<dbReference type="AlphaFoldDB" id="A0A3L8P8Y4"/>
<dbReference type="Gene3D" id="1.10.4080.10">
    <property type="entry name" value="ADP-ribosylation/Crystallin J1"/>
    <property type="match status" value="1"/>
</dbReference>
<dbReference type="SUPFAM" id="SSF101478">
    <property type="entry name" value="ADP-ribosylglycohydrolase"/>
    <property type="match status" value="1"/>
</dbReference>
<keyword evidence="2 4" id="KW-0378">Hydrolase</keyword>
<dbReference type="PANTHER" id="PTHR16222:SF24">
    <property type="entry name" value="ADP-RIBOSYLHYDROLASE ARH3"/>
    <property type="match status" value="1"/>
</dbReference>
<evidence type="ECO:0000256" key="2">
    <source>
        <dbReference type="ARBA" id="ARBA00022801"/>
    </source>
</evidence>
<evidence type="ECO:0000256" key="1">
    <source>
        <dbReference type="ARBA" id="ARBA00010702"/>
    </source>
</evidence>
<evidence type="ECO:0000313" key="4">
    <source>
        <dbReference type="EMBL" id="RLV51279.1"/>
    </source>
</evidence>
<feature type="binding site" evidence="3">
    <location>
        <position position="28"/>
    </location>
    <ligand>
        <name>Mg(2+)</name>
        <dbReference type="ChEBI" id="CHEBI:18420"/>
        <label>1</label>
    </ligand>
</feature>
<comment type="caution">
    <text evidence="4">The sequence shown here is derived from an EMBL/GenBank/DDBJ whole genome shotgun (WGS) entry which is preliminary data.</text>
</comment>
<dbReference type="OrthoDB" id="9798107at2"/>
<accession>A0A3L8P8Y4</accession>
<feature type="binding site" evidence="3">
    <location>
        <position position="241"/>
    </location>
    <ligand>
        <name>Mg(2+)</name>
        <dbReference type="ChEBI" id="CHEBI:18420"/>
        <label>1</label>
    </ligand>
</feature>
<feature type="binding site" evidence="3">
    <location>
        <position position="238"/>
    </location>
    <ligand>
        <name>Mg(2+)</name>
        <dbReference type="ChEBI" id="CHEBI:18420"/>
        <label>1</label>
    </ligand>
</feature>
<dbReference type="InterPro" id="IPR005502">
    <property type="entry name" value="Ribosyl_crysJ1"/>
</dbReference>
<keyword evidence="5" id="KW-1185">Reference proteome</keyword>
<dbReference type="InterPro" id="IPR050792">
    <property type="entry name" value="ADP-ribosylglycohydrolase"/>
</dbReference>